<proteinExistence type="predicted"/>
<sequence>MSDFRPHHLELMGEEDTQESATIYQLRASMNKKLSPQSCQESSSPEAAQELRNLLRRLVEIDVESRELLKRVSSLLEKDERLEHYMKERIEDPKVSRMWQLIEQVLACQEQEHSDLDELVAKGGTGNPSATDKALKGNAIAETKPDRFKVKNLISNGGEEGTKTTGAPTTTTTTTSDEKSKGN</sequence>
<reference evidence="2" key="2">
    <citation type="submission" date="2020-07" db="EMBL/GenBank/DDBJ databases">
        <authorList>
            <person name="Vera ALvarez R."/>
            <person name="Arias-Moreno D.M."/>
            <person name="Jimenez-Jacinto V."/>
            <person name="Jimenez-Bremont J.F."/>
            <person name="Swaminathan K."/>
            <person name="Moose S.P."/>
            <person name="Guerrero-Gonzalez M.L."/>
            <person name="Marino-Ramirez L."/>
            <person name="Landsman D."/>
            <person name="Rodriguez-Kessler M."/>
            <person name="Delgado-Sanchez P."/>
        </authorList>
    </citation>
    <scope>NUCLEOTIDE SEQUENCE</scope>
    <source>
        <tissue evidence="2">Cladode</tissue>
    </source>
</reference>
<protein>
    <submittedName>
        <fullName evidence="2">Uncharacterized protein</fullName>
    </submittedName>
</protein>
<evidence type="ECO:0000256" key="1">
    <source>
        <dbReference type="SAM" id="MobiDB-lite"/>
    </source>
</evidence>
<feature type="region of interest" description="Disordered" evidence="1">
    <location>
        <begin position="147"/>
        <end position="183"/>
    </location>
</feature>
<accession>A0A7C9D447</accession>
<feature type="compositionally biased region" description="Low complexity" evidence="1">
    <location>
        <begin position="163"/>
        <end position="175"/>
    </location>
</feature>
<reference evidence="2" key="1">
    <citation type="journal article" date="2013" name="J. Plant Res.">
        <title>Effect of fungi and light on seed germination of three Opuntia species from semiarid lands of central Mexico.</title>
        <authorList>
            <person name="Delgado-Sanchez P."/>
            <person name="Jimenez-Bremont J.F."/>
            <person name="Guerrero-Gonzalez Mde L."/>
            <person name="Flores J."/>
        </authorList>
    </citation>
    <scope>NUCLEOTIDE SEQUENCE</scope>
    <source>
        <tissue evidence="2">Cladode</tissue>
    </source>
</reference>
<dbReference type="EMBL" id="GISG01083449">
    <property type="protein sequence ID" value="MBA4632627.1"/>
    <property type="molecule type" value="Transcribed_RNA"/>
</dbReference>
<organism evidence="2">
    <name type="scientific">Opuntia streptacantha</name>
    <name type="common">Prickly pear cactus</name>
    <name type="synonym">Opuntia cardona</name>
    <dbReference type="NCBI Taxonomy" id="393608"/>
    <lineage>
        <taxon>Eukaryota</taxon>
        <taxon>Viridiplantae</taxon>
        <taxon>Streptophyta</taxon>
        <taxon>Embryophyta</taxon>
        <taxon>Tracheophyta</taxon>
        <taxon>Spermatophyta</taxon>
        <taxon>Magnoliopsida</taxon>
        <taxon>eudicotyledons</taxon>
        <taxon>Gunneridae</taxon>
        <taxon>Pentapetalae</taxon>
        <taxon>Caryophyllales</taxon>
        <taxon>Cactineae</taxon>
        <taxon>Cactaceae</taxon>
        <taxon>Opuntioideae</taxon>
        <taxon>Opuntia</taxon>
    </lineage>
</organism>
<dbReference type="AlphaFoldDB" id="A0A7C9D447"/>
<name>A0A7C9D447_OPUST</name>
<evidence type="ECO:0000313" key="2">
    <source>
        <dbReference type="EMBL" id="MBA4632627.1"/>
    </source>
</evidence>